<name>A0A4R6C6H9_9STAP</name>
<comment type="caution">
    <text evidence="1">The sequence shown here is derived from an EMBL/GenBank/DDBJ whole genome shotgun (WGS) entry which is preliminary data.</text>
</comment>
<dbReference type="AlphaFoldDB" id="A0A4R6C6H9"/>
<proteinExistence type="predicted"/>
<protein>
    <submittedName>
        <fullName evidence="1">AlwI family type II restriction endonuclease</fullName>
    </submittedName>
</protein>
<dbReference type="Pfam" id="PF09491">
    <property type="entry name" value="RE_AlwI"/>
    <property type="match status" value="1"/>
</dbReference>
<keyword evidence="1" id="KW-0255">Endonuclease</keyword>
<dbReference type="Gene3D" id="3.40.91.50">
    <property type="match status" value="1"/>
</dbReference>
<reference evidence="1 2" key="1">
    <citation type="submission" date="2019-01" db="EMBL/GenBank/DDBJ databases">
        <title>Draft genome sequences of Macrococcus caseolyticus, Macrococcus canis, Macrococcus bohemicus and Macrococcus goetzii.</title>
        <authorList>
            <person name="Mazhar S."/>
            <person name="Altermann E."/>
            <person name="Hill C."/>
            <person name="Mcauliffe O."/>
        </authorList>
    </citation>
    <scope>NUCLEOTIDE SEQUENCE [LARGE SCALE GENOMIC DNA]</scope>
    <source>
        <strain evidence="1 2">DPC7162</strain>
    </source>
</reference>
<gene>
    <name evidence="1" type="ORF">ETI04_00675</name>
</gene>
<dbReference type="RefSeq" id="WP_133418671.1">
    <property type="nucleotide sequence ID" value="NZ_SDQG01000001.1"/>
</dbReference>
<dbReference type="Proteomes" id="UP000294865">
    <property type="component" value="Unassembled WGS sequence"/>
</dbReference>
<evidence type="ECO:0000313" key="1">
    <source>
        <dbReference type="EMBL" id="TDM18033.1"/>
    </source>
</evidence>
<dbReference type="InterPro" id="IPR018573">
    <property type="entry name" value="Restrct_endonuc_II_AlwI"/>
</dbReference>
<organism evidence="1 2">
    <name type="scientific">Macrococcoides canis</name>
    <dbReference type="NCBI Taxonomy" id="1855823"/>
    <lineage>
        <taxon>Bacteria</taxon>
        <taxon>Bacillati</taxon>
        <taxon>Bacillota</taxon>
        <taxon>Bacilli</taxon>
        <taxon>Bacillales</taxon>
        <taxon>Staphylococcaceae</taxon>
        <taxon>Macrococcoides</taxon>
    </lineage>
</organism>
<accession>A0A4R6C6H9</accession>
<dbReference type="GO" id="GO:0004519">
    <property type="term" value="F:endonuclease activity"/>
    <property type="evidence" value="ECO:0007669"/>
    <property type="project" value="UniProtKB-KW"/>
</dbReference>
<dbReference type="EMBL" id="SDQG01000001">
    <property type="protein sequence ID" value="TDM18033.1"/>
    <property type="molecule type" value="Genomic_DNA"/>
</dbReference>
<keyword evidence="1" id="KW-0378">Hydrolase</keyword>
<evidence type="ECO:0000313" key="2">
    <source>
        <dbReference type="Proteomes" id="UP000294865"/>
    </source>
</evidence>
<keyword evidence="1" id="KW-0540">Nuclease</keyword>
<sequence length="587" mass="67944">MARTVGLKNFWFIPKRANIHQMIALLHGIKKRNYHNKKWNTTKQDDLSLELKRLGATNSGEKIQPQGMRTLLASLHYLGFVYLDNNSFLQITKAGDRFYEVHKSELKVLENLKSSSDTINSSEEVYKQMTKLQITNPLIMSYCEDILLFPFRYVLEILLELEYIDMEELALIVFNARDTSSIEFTKQEILNFRKLEESQREKTVELFKATEMGNITLKQAPSAGYFMQLCVGTGYIDRNKIKPVNKSKSLSCIKIKDKYVSDIKQMLDSYEYTEAYDFKSDVDLWIEYFGDPNQLLPPENFTITNSLPYEVYIEVYKDRDHLILAEILGEGADVSFAVFGNKKYSAIYYDIGSGDILYKQELEFDDHLSIQINKDVLLNNNETYSSYAKLKSDILRQEILEHSESKNFSKKMLRKIDIIERKTGNSKLNSNLRGAHYEYLFYLLLNNLKEEEIIDEVLWNGKLGKYNLPVPAPGGKLGTPDIVFQIDERHYILELTTIKSKTGQEKAEISSVPDHVRQYKRKIGDNTILVYGIYIAPLIHERVNAAMKANLQDEDVYFVSSKDTDFLELIDVNSKQELIINLDGLFN</sequence>